<organism evidence="1 2">
    <name type="scientific">Streptomyces caledonius</name>
    <dbReference type="NCBI Taxonomy" id="3134107"/>
    <lineage>
        <taxon>Bacteria</taxon>
        <taxon>Bacillati</taxon>
        <taxon>Actinomycetota</taxon>
        <taxon>Actinomycetes</taxon>
        <taxon>Kitasatosporales</taxon>
        <taxon>Streptomycetaceae</taxon>
        <taxon>Streptomyces</taxon>
    </lineage>
</organism>
<gene>
    <name evidence="1" type="ORF">WKI68_18945</name>
</gene>
<dbReference type="Proteomes" id="UP001382904">
    <property type="component" value="Unassembled WGS sequence"/>
</dbReference>
<dbReference type="EMBL" id="JBBKAM010000002">
    <property type="protein sequence ID" value="MEJ8642905.1"/>
    <property type="molecule type" value="Genomic_DNA"/>
</dbReference>
<keyword evidence="2" id="KW-1185">Reference proteome</keyword>
<evidence type="ECO:0000313" key="1">
    <source>
        <dbReference type="EMBL" id="MEJ8642905.1"/>
    </source>
</evidence>
<comment type="caution">
    <text evidence="1">The sequence shown here is derived from an EMBL/GenBank/DDBJ whole genome shotgun (WGS) entry which is preliminary data.</text>
</comment>
<name>A0ABU8U5G0_9ACTN</name>
<accession>A0ABU8U5G0</accession>
<proteinExistence type="predicted"/>
<protein>
    <submittedName>
        <fullName evidence="1">Uncharacterized protein</fullName>
    </submittedName>
</protein>
<reference evidence="1 2" key="1">
    <citation type="submission" date="2024-03" db="EMBL/GenBank/DDBJ databases">
        <title>Novel Streptomyces species of biotechnological and ecological value are a feature of Machair soil.</title>
        <authorList>
            <person name="Prole J.R."/>
            <person name="Goodfellow M."/>
            <person name="Allenby N."/>
            <person name="Ward A.C."/>
        </authorList>
    </citation>
    <scope>NUCLEOTIDE SEQUENCE [LARGE SCALE GENOMIC DNA]</scope>
    <source>
        <strain evidence="1 2">MS1.HAVA.3</strain>
    </source>
</reference>
<sequence>MVVPVVDGKVSFFNNQGSVDLIADITGYFSDSDAGAMHANFGPKRLMDTRAGLGVRQGPVTGGGVVTLPVAGVGGIPATGVKAVVLNVTATNPTGASFVSVFPSGTTRTSASNLNFTAGLTIPNLVVVPVVDGKVSFYNNSGSVDLIADITGYFS</sequence>
<evidence type="ECO:0000313" key="2">
    <source>
        <dbReference type="Proteomes" id="UP001382904"/>
    </source>
</evidence>